<dbReference type="Gene3D" id="2.120.10.30">
    <property type="entry name" value="TolB, C-terminal domain"/>
    <property type="match status" value="1"/>
</dbReference>
<dbReference type="Gene3D" id="2.130.10.10">
    <property type="entry name" value="YVTN repeat-like/Quinoprotein amine dehydrogenase"/>
    <property type="match status" value="1"/>
</dbReference>
<organism evidence="3 4">
    <name type="scientific">Nonomuraea composti</name>
    <dbReference type="NCBI Taxonomy" id="2720023"/>
    <lineage>
        <taxon>Bacteria</taxon>
        <taxon>Bacillati</taxon>
        <taxon>Actinomycetota</taxon>
        <taxon>Actinomycetes</taxon>
        <taxon>Streptosporangiales</taxon>
        <taxon>Streptosporangiaceae</taxon>
        <taxon>Nonomuraea</taxon>
    </lineage>
</organism>
<comment type="caution">
    <text evidence="3">The sequence shown here is derived from an EMBL/GenBank/DDBJ whole genome shotgun (WGS) entry which is preliminary data.</text>
</comment>
<feature type="chain" id="PRO_5046600193" evidence="1">
    <location>
        <begin position="27"/>
        <end position="821"/>
    </location>
</feature>
<dbReference type="InterPro" id="IPR015943">
    <property type="entry name" value="WD40/YVTN_repeat-like_dom_sf"/>
</dbReference>
<dbReference type="Proteomes" id="UP000696294">
    <property type="component" value="Unassembled WGS sequence"/>
</dbReference>
<reference evidence="3 4" key="1">
    <citation type="submission" date="2020-03" db="EMBL/GenBank/DDBJ databases">
        <title>WGS of actinomycetes isolated from Thailand.</title>
        <authorList>
            <person name="Thawai C."/>
        </authorList>
    </citation>
    <scope>NUCLEOTIDE SEQUENCE [LARGE SCALE GENOMIC DNA]</scope>
    <source>
        <strain evidence="3 4">FMUSA5-5</strain>
    </source>
</reference>
<dbReference type="EMBL" id="JAATEP010000019">
    <property type="protein sequence ID" value="NJP92828.1"/>
    <property type="molecule type" value="Genomic_DNA"/>
</dbReference>
<evidence type="ECO:0000256" key="1">
    <source>
        <dbReference type="SAM" id="SignalP"/>
    </source>
</evidence>
<dbReference type="InterPro" id="IPR002372">
    <property type="entry name" value="PQQ_rpt_dom"/>
</dbReference>
<keyword evidence="4" id="KW-1185">Reference proteome</keyword>
<dbReference type="InterPro" id="IPR011047">
    <property type="entry name" value="Quinoprotein_ADH-like_sf"/>
</dbReference>
<feature type="signal peptide" evidence="1">
    <location>
        <begin position="1"/>
        <end position="26"/>
    </location>
</feature>
<dbReference type="SUPFAM" id="SSF50998">
    <property type="entry name" value="Quinoprotein alcohol dehydrogenase-like"/>
    <property type="match status" value="1"/>
</dbReference>
<dbReference type="InterPro" id="IPR011042">
    <property type="entry name" value="6-blade_b-propeller_TolB-like"/>
</dbReference>
<protein>
    <submittedName>
        <fullName evidence="3">PQQ-binding-like beta-propeller repeat protein</fullName>
    </submittedName>
</protein>
<evidence type="ECO:0000313" key="3">
    <source>
        <dbReference type="EMBL" id="NJP92828.1"/>
    </source>
</evidence>
<dbReference type="Pfam" id="PF13360">
    <property type="entry name" value="PQQ_2"/>
    <property type="match status" value="1"/>
</dbReference>
<sequence>MLRTPALIAVLLLGLLTLPSSQPAAARTSTRLTLLWHADVPTPRGDYAFALTARHLLVHTSQEVLALGVADGRTDWRHRRAGETGVGWDVAGGNVLLDQRRPRPRRGDEHRLVALSAGTGEQLWQRDGLSLPPGWRRSAAGREHAAAFLAWDAGRSTLGGISTGAGRDLWSYRPPRGCAVAGTAARAADAVVLLACGRTSRLLLLDIATGRMLTSIRLAAGRTPRFQAADGVIAVLDGEGMTLYDDSGRAVLSHEQCWPQCAMARAGSLLLTTYHSGGDDILQATSWPDGKPVWQVRPAPPYGQWLDGGVAVRAYGPGGFPVIDVIDAGTGRTTSYSVPFTASLIMAAGQRMYTGTTMRGAGQTGAVRVAALRRVPWSGGSPLFDGEDLARWPDACAFRPRGSFPPGSPQFLLAGFALPKPIACRYTRPDGLRWSARVLWVTREPEEAADMIDMFEDVYAYRPLEGVGDQAVADASPPNVITFRVGPIVASVSSDGLTSRGELAEFARNVAAGYAAADSPVAGTPRPVRPQETDLVRLPDTQVTVARTGRLPPLVTAYLQDGRPYVWRQTAYVRLGHVMEALSPDGAWAAKTEDAYLSRGRDPVTLLDTATRTVRRIGTVQAPRGVAYPVWSPDGRQLLLTASKAGTIIGFVIVDLRTMKPRFVPVEKGDGYSGAFRWGGDAATVAVQAGPADADDEDHRDVAFFDLHGRLRHRFKNVGRLLDAQNWASPAGRSFATRCPKPPGWTCVWRTTDGAPAARLPFDPEAFVSWHTENSLLGWHSLSSGGEGLMVTDLLGRAGTLVARSRGGGRPQLSVDVSTVR</sequence>
<feature type="domain" description="Pyrrolo-quinoline quinone repeat" evidence="2">
    <location>
        <begin position="34"/>
        <end position="235"/>
    </location>
</feature>
<evidence type="ECO:0000313" key="4">
    <source>
        <dbReference type="Proteomes" id="UP000696294"/>
    </source>
</evidence>
<evidence type="ECO:0000259" key="2">
    <source>
        <dbReference type="Pfam" id="PF13360"/>
    </source>
</evidence>
<dbReference type="SUPFAM" id="SSF82171">
    <property type="entry name" value="DPP6 N-terminal domain-like"/>
    <property type="match status" value="1"/>
</dbReference>
<dbReference type="RefSeq" id="WP_168012397.1">
    <property type="nucleotide sequence ID" value="NZ_JAATEP010000019.1"/>
</dbReference>
<proteinExistence type="predicted"/>
<accession>A0ABX1B4R6</accession>
<keyword evidence="1" id="KW-0732">Signal</keyword>
<gene>
    <name evidence="3" type="ORF">HCN51_25785</name>
</gene>
<name>A0ABX1B4R6_9ACTN</name>